<evidence type="ECO:0000256" key="1">
    <source>
        <dbReference type="SAM" id="MobiDB-lite"/>
    </source>
</evidence>
<gene>
    <name evidence="2" type="ORF">DFR30_0235</name>
</gene>
<feature type="compositionally biased region" description="Polar residues" evidence="1">
    <location>
        <begin position="77"/>
        <end position="88"/>
    </location>
</feature>
<sequence length="184" mass="19929">MMHHSPGKLNSLVRFAAAGLLAGSIAGCAGNNTEDLRSYVDSVKSRQTARVEPLPEFSPFETHLYQAMDARDPFTPPSYSTPKSQVAHASNGGISPDFNRPREPLESEPLDGLRMVGTLGRDGMSWALVRMSDSTIHRVKPGNYLGQNHGKIVSITESEVEVTEIVPDGLGGWIERQASLALSE</sequence>
<keyword evidence="3" id="KW-1185">Reference proteome</keyword>
<reference evidence="2 3" key="1">
    <citation type="submission" date="2019-03" db="EMBL/GenBank/DDBJ databases">
        <title>Genomic Encyclopedia of Type Strains, Phase IV (KMG-IV): sequencing the most valuable type-strain genomes for metagenomic binning, comparative biology and taxonomic classification.</title>
        <authorList>
            <person name="Goeker M."/>
        </authorList>
    </citation>
    <scope>NUCLEOTIDE SEQUENCE [LARGE SCALE GENOMIC DNA]</scope>
    <source>
        <strain evidence="2 3">DSM 19610</strain>
    </source>
</reference>
<evidence type="ECO:0000313" key="3">
    <source>
        <dbReference type="Proteomes" id="UP000295707"/>
    </source>
</evidence>
<dbReference type="Pfam" id="PF04351">
    <property type="entry name" value="PilP"/>
    <property type="match status" value="1"/>
</dbReference>
<dbReference type="InterPro" id="IPR007446">
    <property type="entry name" value="PilP"/>
</dbReference>
<comment type="caution">
    <text evidence="2">The sequence shown here is derived from an EMBL/GenBank/DDBJ whole genome shotgun (WGS) entry which is preliminary data.</text>
</comment>
<feature type="region of interest" description="Disordered" evidence="1">
    <location>
        <begin position="77"/>
        <end position="108"/>
    </location>
</feature>
<dbReference type="Proteomes" id="UP000295707">
    <property type="component" value="Unassembled WGS sequence"/>
</dbReference>
<organism evidence="2 3">
    <name type="scientific">Thiogranum longum</name>
    <dbReference type="NCBI Taxonomy" id="1537524"/>
    <lineage>
        <taxon>Bacteria</taxon>
        <taxon>Pseudomonadati</taxon>
        <taxon>Pseudomonadota</taxon>
        <taxon>Gammaproteobacteria</taxon>
        <taxon>Chromatiales</taxon>
        <taxon>Ectothiorhodospiraceae</taxon>
        <taxon>Thiogranum</taxon>
    </lineage>
</organism>
<name>A0A4R1HA36_9GAMM</name>
<dbReference type="Gene3D" id="2.30.30.830">
    <property type="match status" value="1"/>
</dbReference>
<accession>A0A4R1HA36</accession>
<dbReference type="AlphaFoldDB" id="A0A4R1HA36"/>
<dbReference type="OrthoDB" id="5296580at2"/>
<dbReference type="EMBL" id="SMFX01000001">
    <property type="protein sequence ID" value="TCK17015.1"/>
    <property type="molecule type" value="Genomic_DNA"/>
</dbReference>
<protein>
    <submittedName>
        <fullName evidence="2">Type IV pilus assembly protein PilP</fullName>
    </submittedName>
</protein>
<dbReference type="RefSeq" id="WP_132970931.1">
    <property type="nucleotide sequence ID" value="NZ_SMFX01000001.1"/>
</dbReference>
<proteinExistence type="predicted"/>
<evidence type="ECO:0000313" key="2">
    <source>
        <dbReference type="EMBL" id="TCK17015.1"/>
    </source>
</evidence>
<dbReference type="PIRSF" id="PIRSF016481">
    <property type="entry name" value="Pilus_assembly_PilP"/>
    <property type="match status" value="1"/>
</dbReference>